<dbReference type="RefSeq" id="WP_189164652.1">
    <property type="nucleotide sequence ID" value="NZ_BMNT01000022.1"/>
</dbReference>
<accession>A0A917R8A9</accession>
<sequence>MRAAGRRSHPAARESDCCSFFAFTFTFTFAEDEDEDEEGLVLDVRVPAAHSSVLDGLAARAIESSPRAAS</sequence>
<comment type="caution">
    <text evidence="1">The sequence shown here is derived from an EMBL/GenBank/DDBJ whole genome shotgun (WGS) entry which is preliminary data.</text>
</comment>
<reference evidence="1" key="2">
    <citation type="submission" date="2020-09" db="EMBL/GenBank/DDBJ databases">
        <authorList>
            <person name="Sun Q."/>
            <person name="Ohkuma M."/>
        </authorList>
    </citation>
    <scope>NUCLEOTIDE SEQUENCE</scope>
    <source>
        <strain evidence="1">JCM 13064</strain>
    </source>
</reference>
<proteinExistence type="predicted"/>
<reference evidence="1" key="1">
    <citation type="journal article" date="2014" name="Int. J. Syst. Evol. Microbiol.">
        <title>Complete genome sequence of Corynebacterium casei LMG S-19264T (=DSM 44701T), isolated from a smear-ripened cheese.</title>
        <authorList>
            <consortium name="US DOE Joint Genome Institute (JGI-PGF)"/>
            <person name="Walter F."/>
            <person name="Albersmeier A."/>
            <person name="Kalinowski J."/>
            <person name="Ruckert C."/>
        </authorList>
    </citation>
    <scope>NUCLEOTIDE SEQUENCE</scope>
    <source>
        <strain evidence="1">JCM 13064</strain>
    </source>
</reference>
<gene>
    <name evidence="1" type="ORF">GCM10007964_41090</name>
</gene>
<keyword evidence="2" id="KW-1185">Reference proteome</keyword>
<dbReference type="Proteomes" id="UP000645217">
    <property type="component" value="Unassembled WGS sequence"/>
</dbReference>
<evidence type="ECO:0000313" key="1">
    <source>
        <dbReference type="EMBL" id="GGK94460.1"/>
    </source>
</evidence>
<dbReference type="EMBL" id="BMNT01000022">
    <property type="protein sequence ID" value="GGK94460.1"/>
    <property type="molecule type" value="Genomic_DNA"/>
</dbReference>
<dbReference type="AlphaFoldDB" id="A0A917R8A9"/>
<organism evidence="1 2">
    <name type="scientific">Sphaerisporangium melleum</name>
    <dbReference type="NCBI Taxonomy" id="321316"/>
    <lineage>
        <taxon>Bacteria</taxon>
        <taxon>Bacillati</taxon>
        <taxon>Actinomycetota</taxon>
        <taxon>Actinomycetes</taxon>
        <taxon>Streptosporangiales</taxon>
        <taxon>Streptosporangiaceae</taxon>
        <taxon>Sphaerisporangium</taxon>
    </lineage>
</organism>
<evidence type="ECO:0000313" key="2">
    <source>
        <dbReference type="Proteomes" id="UP000645217"/>
    </source>
</evidence>
<name>A0A917R8A9_9ACTN</name>
<protein>
    <submittedName>
        <fullName evidence="1">Uncharacterized protein</fullName>
    </submittedName>
</protein>